<dbReference type="InParanoid" id="O76635"/>
<dbReference type="SUPFAM" id="SSF53474">
    <property type="entry name" value="alpha/beta-Hydrolases"/>
    <property type="match status" value="1"/>
</dbReference>
<proteinExistence type="predicted"/>
<dbReference type="Bgee" id="WBGene00019269">
    <property type="expression patterns" value="Expressed in larva"/>
</dbReference>
<protein>
    <submittedName>
        <fullName evidence="3">Fungal lipase-type domain-containing protein</fullName>
    </submittedName>
</protein>
<dbReference type="STRING" id="6239.H41C03.2.1"/>
<dbReference type="Proteomes" id="UP000001940">
    <property type="component" value="Chromosome II"/>
</dbReference>
<evidence type="ECO:0000259" key="2">
    <source>
        <dbReference type="Pfam" id="PF01764"/>
    </source>
</evidence>
<dbReference type="PANTHER" id="PTHR45908:SF20">
    <property type="entry name" value="FUNGAL LIPASE-LIKE DOMAIN-CONTAINING PROTEIN"/>
    <property type="match status" value="1"/>
</dbReference>
<dbReference type="OMA" id="TIETAHH"/>
<dbReference type="AlphaFoldDB" id="O76635"/>
<dbReference type="InterPro" id="IPR029058">
    <property type="entry name" value="AB_hydrolase_fold"/>
</dbReference>
<dbReference type="PaxDb" id="6239-H41C03.2"/>
<dbReference type="CTD" id="186812"/>
<dbReference type="ESTHER" id="caeel-H41C03.2">
    <property type="family name" value="Lipase_3"/>
</dbReference>
<dbReference type="eggNOG" id="KOG4569">
    <property type="taxonomic scope" value="Eukaryota"/>
</dbReference>
<dbReference type="EMBL" id="BX284602">
    <property type="protein sequence ID" value="CCD71880.1"/>
    <property type="molecule type" value="Genomic_DNA"/>
</dbReference>
<dbReference type="PANTHER" id="PTHR45908">
    <property type="entry name" value="PROTEIN CBG11750-RELATED"/>
    <property type="match status" value="1"/>
</dbReference>
<dbReference type="Gene3D" id="3.40.50.1820">
    <property type="entry name" value="alpha/beta hydrolase"/>
    <property type="match status" value="1"/>
</dbReference>
<accession>O76635</accession>
<dbReference type="GeneID" id="186812"/>
<organism evidence="3 4">
    <name type="scientific">Caenorhabditis elegans</name>
    <dbReference type="NCBI Taxonomy" id="6239"/>
    <lineage>
        <taxon>Eukaryota</taxon>
        <taxon>Metazoa</taxon>
        <taxon>Ecdysozoa</taxon>
        <taxon>Nematoda</taxon>
        <taxon>Chromadorea</taxon>
        <taxon>Rhabditida</taxon>
        <taxon>Rhabditina</taxon>
        <taxon>Rhabditomorpha</taxon>
        <taxon>Rhabditoidea</taxon>
        <taxon>Rhabditidae</taxon>
        <taxon>Peloderinae</taxon>
        <taxon>Caenorhabditis</taxon>
    </lineage>
</organism>
<feature type="signal peptide" evidence="1">
    <location>
        <begin position="1"/>
        <end position="21"/>
    </location>
</feature>
<evidence type="ECO:0000313" key="5">
    <source>
        <dbReference type="WormBase" id="H41C03.2"/>
    </source>
</evidence>
<dbReference type="SMR" id="O76635"/>
<dbReference type="PIR" id="T33385">
    <property type="entry name" value="T33385"/>
</dbReference>
<evidence type="ECO:0000256" key="1">
    <source>
        <dbReference type="SAM" id="SignalP"/>
    </source>
</evidence>
<name>O76635_CAEEL</name>
<dbReference type="HOGENOM" id="CLU_906863_0_0_1"/>
<dbReference type="KEGG" id="cel:CELE_H41C03.2"/>
<dbReference type="PhylomeDB" id="O76635"/>
<dbReference type="RefSeq" id="NP_495167.3">
    <property type="nucleotide sequence ID" value="NM_062766.3"/>
</dbReference>
<dbReference type="WormBase" id="H41C03.2">
    <property type="protein sequence ID" value="CE39382"/>
    <property type="gene ID" value="WBGene00019269"/>
</dbReference>
<keyword evidence="4" id="KW-1185">Reference proteome</keyword>
<dbReference type="CDD" id="cd00519">
    <property type="entry name" value="Lipase_3"/>
    <property type="match status" value="1"/>
</dbReference>
<dbReference type="GO" id="GO:0006629">
    <property type="term" value="P:lipid metabolic process"/>
    <property type="evidence" value="ECO:0007669"/>
    <property type="project" value="InterPro"/>
</dbReference>
<gene>
    <name evidence="3" type="ORF">CELE_H41C03.2</name>
    <name evidence="3 5" type="ORF">H41C03.2</name>
</gene>
<evidence type="ECO:0000313" key="3">
    <source>
        <dbReference type="EMBL" id="CCD71880.1"/>
    </source>
</evidence>
<dbReference type="UCSC" id="H41C03.2">
    <property type="organism name" value="c. elegans"/>
</dbReference>
<evidence type="ECO:0000313" key="4">
    <source>
        <dbReference type="Proteomes" id="UP000001940"/>
    </source>
</evidence>
<dbReference type="OrthoDB" id="5786970at2759"/>
<dbReference type="InterPro" id="IPR002921">
    <property type="entry name" value="Fungal_lipase-type"/>
</dbReference>
<reference evidence="3 4" key="1">
    <citation type="journal article" date="1998" name="Science">
        <title>Genome sequence of the nematode C. elegans: a platform for investigating biology.</title>
        <authorList>
            <consortium name="The C. elegans sequencing consortium"/>
            <person name="Sulson J.E."/>
            <person name="Waterston R."/>
        </authorList>
    </citation>
    <scope>NUCLEOTIDE SEQUENCE [LARGE SCALE GENOMIC DNA]</scope>
    <source>
        <strain evidence="3 4">Bristol N2</strain>
    </source>
</reference>
<dbReference type="AGR" id="WB:WBGene00019269"/>
<dbReference type="Pfam" id="PF01764">
    <property type="entry name" value="Lipase_3"/>
    <property type="match status" value="1"/>
</dbReference>
<keyword evidence="1" id="KW-0732">Signal</keyword>
<feature type="domain" description="Fungal lipase-type" evidence="2">
    <location>
        <begin position="155"/>
        <end position="290"/>
    </location>
</feature>
<sequence>MRAVLYWSYVAIIHLTGLVLTQDTKLAKCSQLSSCEQCAGIVDREVSCRWCLGSSQCYPSKYMCHPWKTVLHVENCPIQKIPTTYSDTFLRTEIAAYIQAANRVSEYSPVGAPMSCLLKLSSNAIVKYELDVPTTLEGRTVGVLIGVNHDRQHIFVGFRSTNDPFQFVAQFYVFTMGWMKDFPLGGRMVAIYVEMYKDILEFGFDASLEKVVQEYPSYSMLITGHSLGGAMATIFSLHVALKYPQKKTSLYSMSAPRSGDETFVKLLREHVFEEFRVVRDGDFVPDAPFRVSQTIETAHHNSFEIFYGSHMAVDNYKICNQPETEYCLKGSWWKKPVAHMYLFDQTFYNYHLGYCE</sequence>
<feature type="chain" id="PRO_5004159803" evidence="1">
    <location>
        <begin position="22"/>
        <end position="356"/>
    </location>
</feature>